<dbReference type="Pfam" id="PF01842">
    <property type="entry name" value="ACT"/>
    <property type="match status" value="1"/>
</dbReference>
<proteinExistence type="predicted"/>
<evidence type="ECO:0000256" key="2">
    <source>
        <dbReference type="ARBA" id="ARBA00013147"/>
    </source>
</evidence>
<gene>
    <name evidence="10" type="ORF">METZ01_LOCUS144525</name>
</gene>
<sequence>MSKIGFLGPPGTFTEEAAHDYSPAATLESFPSIYSVATAVSSGIVKFGVVPIENSLEGSVTFTLDVLISHEQIFIYDELVAGIEHCMMVKPGTRSENVQVIYSHPQALGQCREFLERSFPAAQLEASLSTAAAVLDMINSGYGAASIGSARCAELNKVEILERNIQDNSTNMTRFVVLAAKDHEPTGDDKTSLCFSFEDDRPGLLYKAMGEFANRGINLAKVESRPTKRSLGSYIFLIDLHGHREDSDVKEALDMIRPETSMIRIFGSYPRWIG</sequence>
<dbReference type="Gene3D" id="3.40.190.10">
    <property type="entry name" value="Periplasmic binding protein-like II"/>
    <property type="match status" value="2"/>
</dbReference>
<keyword evidence="3" id="KW-0028">Amino-acid biosynthesis</keyword>
<dbReference type="EMBL" id="UINC01022315">
    <property type="protein sequence ID" value="SVA91671.1"/>
    <property type="molecule type" value="Genomic_DNA"/>
</dbReference>
<reference evidence="10" key="1">
    <citation type="submission" date="2018-05" db="EMBL/GenBank/DDBJ databases">
        <authorList>
            <person name="Lanie J.A."/>
            <person name="Ng W.-L."/>
            <person name="Kazmierczak K.M."/>
            <person name="Andrzejewski T.M."/>
            <person name="Davidsen T.M."/>
            <person name="Wayne K.J."/>
            <person name="Tettelin H."/>
            <person name="Glass J.I."/>
            <person name="Rusch D."/>
            <person name="Podicherti R."/>
            <person name="Tsui H.-C.T."/>
            <person name="Winkler M.E."/>
        </authorList>
    </citation>
    <scope>NUCLEOTIDE SEQUENCE</scope>
</reference>
<dbReference type="PANTHER" id="PTHR21022">
    <property type="entry name" value="PREPHENATE DEHYDRATASE P PROTEIN"/>
    <property type="match status" value="1"/>
</dbReference>
<dbReference type="Gene3D" id="3.30.70.260">
    <property type="match status" value="1"/>
</dbReference>
<dbReference type="GO" id="GO:0005737">
    <property type="term" value="C:cytoplasm"/>
    <property type="evidence" value="ECO:0007669"/>
    <property type="project" value="TreeGrafter"/>
</dbReference>
<dbReference type="InterPro" id="IPR002912">
    <property type="entry name" value="ACT_dom"/>
</dbReference>
<evidence type="ECO:0000259" key="9">
    <source>
        <dbReference type="PROSITE" id="PS51671"/>
    </source>
</evidence>
<evidence type="ECO:0000256" key="7">
    <source>
        <dbReference type="ARBA" id="ARBA00047848"/>
    </source>
</evidence>
<dbReference type="FunFam" id="3.30.70.260:FF:000012">
    <property type="entry name" value="Prephenate dehydratase"/>
    <property type="match status" value="1"/>
</dbReference>
<comment type="pathway">
    <text evidence="1">Amino-acid biosynthesis; L-phenylalanine biosynthesis; phenylpyruvate from prephenate: step 1/1.</text>
</comment>
<dbReference type="Pfam" id="PF00800">
    <property type="entry name" value="PDT"/>
    <property type="match status" value="1"/>
</dbReference>
<feature type="domain" description="Prephenate dehydratase" evidence="8">
    <location>
        <begin position="3"/>
        <end position="180"/>
    </location>
</feature>
<dbReference type="PANTHER" id="PTHR21022:SF19">
    <property type="entry name" value="PREPHENATE DEHYDRATASE-RELATED"/>
    <property type="match status" value="1"/>
</dbReference>
<protein>
    <recommendedName>
        <fullName evidence="2">prephenate dehydratase</fullName>
        <ecNumber evidence="2">4.2.1.51</ecNumber>
    </recommendedName>
</protein>
<dbReference type="NCBIfam" id="NF008865">
    <property type="entry name" value="PRK11898.1"/>
    <property type="match status" value="1"/>
</dbReference>
<dbReference type="InterPro" id="IPR045865">
    <property type="entry name" value="ACT-like_dom_sf"/>
</dbReference>
<evidence type="ECO:0000259" key="8">
    <source>
        <dbReference type="PROSITE" id="PS51171"/>
    </source>
</evidence>
<evidence type="ECO:0000256" key="3">
    <source>
        <dbReference type="ARBA" id="ARBA00022605"/>
    </source>
</evidence>
<evidence type="ECO:0000256" key="5">
    <source>
        <dbReference type="ARBA" id="ARBA00023222"/>
    </source>
</evidence>
<accession>A0A381ZRT1</accession>
<keyword evidence="6" id="KW-0456">Lyase</keyword>
<dbReference type="CDD" id="cd04905">
    <property type="entry name" value="ACT_CM-PDT"/>
    <property type="match status" value="1"/>
</dbReference>
<dbReference type="SUPFAM" id="SSF53850">
    <property type="entry name" value="Periplasmic binding protein-like II"/>
    <property type="match status" value="1"/>
</dbReference>
<keyword evidence="5" id="KW-0584">Phenylalanine biosynthesis</keyword>
<dbReference type="AlphaFoldDB" id="A0A381ZRT1"/>
<organism evidence="10">
    <name type="scientific">marine metagenome</name>
    <dbReference type="NCBI Taxonomy" id="408172"/>
    <lineage>
        <taxon>unclassified sequences</taxon>
        <taxon>metagenomes</taxon>
        <taxon>ecological metagenomes</taxon>
    </lineage>
</organism>
<dbReference type="GO" id="GO:0004664">
    <property type="term" value="F:prephenate dehydratase activity"/>
    <property type="evidence" value="ECO:0007669"/>
    <property type="project" value="UniProtKB-EC"/>
</dbReference>
<evidence type="ECO:0000313" key="10">
    <source>
        <dbReference type="EMBL" id="SVA91671.1"/>
    </source>
</evidence>
<dbReference type="CDD" id="cd13633">
    <property type="entry name" value="PBP2_Sa-PDT_like"/>
    <property type="match status" value="1"/>
</dbReference>
<comment type="catalytic activity">
    <reaction evidence="7">
        <text>prephenate + H(+) = 3-phenylpyruvate + CO2 + H2O</text>
        <dbReference type="Rhea" id="RHEA:21648"/>
        <dbReference type="ChEBI" id="CHEBI:15377"/>
        <dbReference type="ChEBI" id="CHEBI:15378"/>
        <dbReference type="ChEBI" id="CHEBI:16526"/>
        <dbReference type="ChEBI" id="CHEBI:18005"/>
        <dbReference type="ChEBI" id="CHEBI:29934"/>
        <dbReference type="EC" id="4.2.1.51"/>
    </reaction>
</comment>
<dbReference type="EC" id="4.2.1.51" evidence="2"/>
<evidence type="ECO:0000256" key="6">
    <source>
        <dbReference type="ARBA" id="ARBA00023239"/>
    </source>
</evidence>
<evidence type="ECO:0000256" key="1">
    <source>
        <dbReference type="ARBA" id="ARBA00004741"/>
    </source>
</evidence>
<dbReference type="SUPFAM" id="SSF55021">
    <property type="entry name" value="ACT-like"/>
    <property type="match status" value="1"/>
</dbReference>
<evidence type="ECO:0000256" key="4">
    <source>
        <dbReference type="ARBA" id="ARBA00023141"/>
    </source>
</evidence>
<name>A0A381ZRT1_9ZZZZ</name>
<dbReference type="GO" id="GO:0009094">
    <property type="term" value="P:L-phenylalanine biosynthetic process"/>
    <property type="evidence" value="ECO:0007669"/>
    <property type="project" value="UniProtKB-KW"/>
</dbReference>
<dbReference type="PROSITE" id="PS51171">
    <property type="entry name" value="PREPHENATE_DEHYDR_3"/>
    <property type="match status" value="1"/>
</dbReference>
<feature type="domain" description="ACT" evidence="9">
    <location>
        <begin position="193"/>
        <end position="270"/>
    </location>
</feature>
<dbReference type="PROSITE" id="PS51671">
    <property type="entry name" value="ACT"/>
    <property type="match status" value="1"/>
</dbReference>
<keyword evidence="4" id="KW-0057">Aromatic amino acid biosynthesis</keyword>
<dbReference type="InterPro" id="IPR001086">
    <property type="entry name" value="Preph_deHydtase"/>
</dbReference>